<keyword evidence="1" id="KW-0812">Transmembrane</keyword>
<proteinExistence type="predicted"/>
<keyword evidence="3" id="KW-1185">Reference proteome</keyword>
<feature type="transmembrane region" description="Helical" evidence="1">
    <location>
        <begin position="56"/>
        <end position="77"/>
    </location>
</feature>
<evidence type="ECO:0000256" key="1">
    <source>
        <dbReference type="SAM" id="Phobius"/>
    </source>
</evidence>
<feature type="transmembrane region" description="Helical" evidence="1">
    <location>
        <begin position="32"/>
        <end position="50"/>
    </location>
</feature>
<keyword evidence="1" id="KW-1133">Transmembrane helix</keyword>
<accession>A0ABM8AAL0</accession>
<evidence type="ECO:0000313" key="2">
    <source>
        <dbReference type="EMBL" id="BDP40789.1"/>
    </source>
</evidence>
<evidence type="ECO:0000313" key="3">
    <source>
        <dbReference type="Proteomes" id="UP001064971"/>
    </source>
</evidence>
<protein>
    <submittedName>
        <fullName evidence="2">Uncharacterized protein</fullName>
    </submittedName>
</protein>
<name>A0ABM8AAL0_9DEIO</name>
<keyword evidence="1" id="KW-0472">Membrane</keyword>
<dbReference type="Proteomes" id="UP001064971">
    <property type="component" value="Chromosome"/>
</dbReference>
<sequence length="106" mass="12146">MTRWASLARHPERPWLIWDPDRWLLPVPWEGVALLVALGMVAPGVVWLLLGGRRSSSIVIAAGFVWALVSARLTFLWRRHLRRQRARQARSNDWVCAACLYTEAST</sequence>
<organism evidence="2 3">
    <name type="scientific">Deinococcus aetherius</name>
    <dbReference type="NCBI Taxonomy" id="200252"/>
    <lineage>
        <taxon>Bacteria</taxon>
        <taxon>Thermotogati</taxon>
        <taxon>Deinococcota</taxon>
        <taxon>Deinococci</taxon>
        <taxon>Deinococcales</taxon>
        <taxon>Deinococcaceae</taxon>
        <taxon>Deinococcus</taxon>
    </lineage>
</organism>
<gene>
    <name evidence="2" type="ORF">DAETH_07580</name>
</gene>
<reference evidence="2" key="1">
    <citation type="submission" date="2022-07" db="EMBL/GenBank/DDBJ databases">
        <title>Complete Genome Sequence of the Radioresistant Bacterium Deinococcus aetherius ST0316, Isolated from the Air Dust collected in Lower Stratosphere above Japan.</title>
        <authorList>
            <person name="Satoh K."/>
            <person name="Hagiwara K."/>
            <person name="Katsumata K."/>
            <person name="Kubo A."/>
            <person name="Yokobori S."/>
            <person name="Yamagishi A."/>
            <person name="Oono Y."/>
            <person name="Narumi I."/>
        </authorList>
    </citation>
    <scope>NUCLEOTIDE SEQUENCE</scope>
    <source>
        <strain evidence="2">ST0316</strain>
    </source>
</reference>
<dbReference type="EMBL" id="AP026560">
    <property type="protein sequence ID" value="BDP40789.1"/>
    <property type="molecule type" value="Genomic_DNA"/>
</dbReference>